<evidence type="ECO:0000256" key="2">
    <source>
        <dbReference type="SAM" id="Phobius"/>
    </source>
</evidence>
<comment type="subcellular location">
    <subcellularLocation>
        <location evidence="1">Cell inner membrane</location>
        <topology evidence="1">Multi-pass membrane protein</topology>
    </subcellularLocation>
</comment>
<reference evidence="4 5" key="1">
    <citation type="journal article" date="2010" name="BMC Genomics">
        <title>Unprecedented loss of ammonia assimilation capability in a urease-encoding bacterial mutualist.</title>
        <authorList>
            <person name="Williams L.E."/>
            <person name="Wernegreen J.J."/>
        </authorList>
    </citation>
    <scope>NUCLEOTIDE SEQUENCE [LARGE SCALE GENOMIC DNA]</scope>
    <source>
        <strain evidence="4 5">BVAF</strain>
    </source>
</reference>
<name>E8Q620_BLOVB</name>
<protein>
    <recommendedName>
        <fullName evidence="1">Phosphatidylglycerophosphatase A</fullName>
        <ecNumber evidence="1">3.1.3.27</ecNumber>
    </recommendedName>
    <alternativeName>
        <fullName evidence="1">Phosphatidylglycerolphosphate phosphatase A</fullName>
    </alternativeName>
</protein>
<dbReference type="PANTHER" id="PTHR36305">
    <property type="entry name" value="PHOSPHATIDYLGLYCEROPHOSPHATASE A"/>
    <property type="match status" value="1"/>
</dbReference>
<dbReference type="Proteomes" id="UP000007464">
    <property type="component" value="Chromosome"/>
</dbReference>
<dbReference type="GO" id="GO:0005886">
    <property type="term" value="C:plasma membrane"/>
    <property type="evidence" value="ECO:0007669"/>
    <property type="project" value="UniProtKB-SubCell"/>
</dbReference>
<evidence type="ECO:0000256" key="1">
    <source>
        <dbReference type="PIRNR" id="PIRNR006162"/>
    </source>
</evidence>
<dbReference type="STRING" id="859654.BVAF_238"/>
<dbReference type="PANTHER" id="PTHR36305:SF1">
    <property type="entry name" value="PHOSPHATIDYLGLYCEROPHOSPHATASE A"/>
    <property type="match status" value="1"/>
</dbReference>
<evidence type="ECO:0000313" key="4">
    <source>
        <dbReference type="EMBL" id="ADV33636.1"/>
    </source>
</evidence>
<dbReference type="PIRSF" id="PIRSF006162">
    <property type="entry name" value="PgpA"/>
    <property type="match status" value="1"/>
</dbReference>
<organism evidence="4 5">
    <name type="scientific">Blochmanniella vafra (strain BVAF)</name>
    <dbReference type="NCBI Taxonomy" id="859654"/>
    <lineage>
        <taxon>Bacteria</taxon>
        <taxon>Pseudomonadati</taxon>
        <taxon>Pseudomonadota</taxon>
        <taxon>Gammaproteobacteria</taxon>
        <taxon>Enterobacterales</taxon>
        <taxon>Enterobacteriaceae</taxon>
        <taxon>ant endosymbionts</taxon>
        <taxon>Candidatus Blochmanniella</taxon>
    </lineage>
</organism>
<keyword evidence="1" id="KW-0443">Lipid metabolism</keyword>
<keyword evidence="1" id="KW-0378">Hydrolase</keyword>
<dbReference type="SUPFAM" id="SSF101307">
    <property type="entry name" value="YutG-like"/>
    <property type="match status" value="1"/>
</dbReference>
<evidence type="ECO:0000259" key="3">
    <source>
        <dbReference type="Pfam" id="PF04608"/>
    </source>
</evidence>
<keyword evidence="1 2" id="KW-0472">Membrane</keyword>
<keyword evidence="2" id="KW-1133">Transmembrane helix</keyword>
<keyword evidence="1" id="KW-1208">Phospholipid metabolism</keyword>
<dbReference type="InterPro" id="IPR007686">
    <property type="entry name" value="YutG/PgpA"/>
</dbReference>
<keyword evidence="5" id="KW-1185">Reference proteome</keyword>
<evidence type="ECO:0000313" key="5">
    <source>
        <dbReference type="Proteomes" id="UP000007464"/>
    </source>
</evidence>
<keyword evidence="1 2" id="KW-0812">Transmembrane</keyword>
<dbReference type="HOGENOM" id="CLU_103734_0_1_6"/>
<feature type="domain" description="YutG/PgpA" evidence="3">
    <location>
        <begin position="7"/>
        <end position="148"/>
    </location>
</feature>
<dbReference type="InterPro" id="IPR036681">
    <property type="entry name" value="PgpA-like_sf"/>
</dbReference>
<feature type="transmembrane region" description="Helical" evidence="2">
    <location>
        <begin position="12"/>
        <end position="36"/>
    </location>
</feature>
<gene>
    <name evidence="4" type="primary">pgpA</name>
    <name evidence="4" type="ordered locus">BVAF_238</name>
</gene>
<keyword evidence="1" id="KW-0997">Cell inner membrane</keyword>
<dbReference type="UniPathway" id="UPA00084">
    <property type="reaction ID" value="UER00504"/>
</dbReference>
<dbReference type="EC" id="3.1.3.27" evidence="1"/>
<keyword evidence="1" id="KW-0479">Metal-binding</keyword>
<dbReference type="GO" id="GO:0046872">
    <property type="term" value="F:metal ion binding"/>
    <property type="evidence" value="ECO:0007669"/>
    <property type="project" value="UniProtKB-KW"/>
</dbReference>
<comment type="pathway">
    <text evidence="1">Phospholipid metabolism; phosphatidylglycerol biosynthesis; phosphatidylglycerol from CDP-diacylglycerol: step 2/2.</text>
</comment>
<accession>E8Q620</accession>
<dbReference type="GO" id="GO:0009395">
    <property type="term" value="P:phospholipid catabolic process"/>
    <property type="evidence" value="ECO:0007669"/>
    <property type="project" value="UniProtKB-KW"/>
</dbReference>
<keyword evidence="1" id="KW-1003">Cell membrane</keyword>
<dbReference type="InterPro" id="IPR026037">
    <property type="entry name" value="PgpA"/>
</dbReference>
<proteinExistence type="predicted"/>
<dbReference type="GO" id="GO:0008962">
    <property type="term" value="F:phosphatidylglycerophosphatase activity"/>
    <property type="evidence" value="ECO:0007669"/>
    <property type="project" value="UniProtKB-EC"/>
</dbReference>
<comment type="function">
    <text evidence="1">Lipid phosphatase which dephosphorylates phosphatidylglycerophosphate (PGP) to phosphatidylglycerol (PG).</text>
</comment>
<comment type="catalytic activity">
    <reaction evidence="1">
        <text>a 1,2-diacyl-sn-glycero-3-phospho-(1'-sn-glycero-3'-phosphate) + H2O = a 1,2-diacyl-sn-glycero-3-phospho-(1'-sn-glycerol) + phosphate</text>
        <dbReference type="Rhea" id="RHEA:33751"/>
        <dbReference type="ChEBI" id="CHEBI:15377"/>
        <dbReference type="ChEBI" id="CHEBI:43474"/>
        <dbReference type="ChEBI" id="CHEBI:60110"/>
        <dbReference type="ChEBI" id="CHEBI:64716"/>
        <dbReference type="EC" id="3.1.3.27"/>
    </reaction>
</comment>
<feature type="transmembrane region" description="Helical" evidence="2">
    <location>
        <begin position="127"/>
        <end position="150"/>
    </location>
</feature>
<dbReference type="KEGG" id="bva:BVAF_238"/>
<dbReference type="Pfam" id="PF04608">
    <property type="entry name" value="PgpA"/>
    <property type="match status" value="1"/>
</dbReference>
<keyword evidence="1" id="KW-0442">Lipid degradation</keyword>
<dbReference type="EMBL" id="CP002189">
    <property type="protein sequence ID" value="ADV33636.1"/>
    <property type="molecule type" value="Genomic_DNA"/>
</dbReference>
<feature type="transmembrane region" description="Helical" evidence="2">
    <location>
        <begin position="42"/>
        <end position="62"/>
    </location>
</feature>
<sequence>MKIMYFFATGFGIGKISIMMPVVGTIASLLAIPMWWGLVYFFSYQTYFIFLILGIIFGIYLCGKVTKFIGIHDHQSIVWDEFVGMWITLIVVPLYSWMWIVVAFLLFRVFDVIKPWPISWCDRVIKGGFGIIIDDILAGFISIHIILFFMQIFP</sequence>
<dbReference type="AlphaFoldDB" id="E8Q620"/>
<dbReference type="RefSeq" id="WP_013516561.1">
    <property type="nucleotide sequence ID" value="NC_014909.2"/>
</dbReference>
<keyword evidence="1" id="KW-0595">Phospholipid degradation</keyword>
<keyword evidence="1" id="KW-0460">Magnesium</keyword>
<feature type="transmembrane region" description="Helical" evidence="2">
    <location>
        <begin position="83"/>
        <end position="107"/>
    </location>
</feature>
<comment type="cofactor">
    <cofactor evidence="1">
        <name>Mg(2+)</name>
        <dbReference type="ChEBI" id="CHEBI:18420"/>
    </cofactor>
</comment>
<dbReference type="GO" id="GO:0006655">
    <property type="term" value="P:phosphatidylglycerol biosynthetic process"/>
    <property type="evidence" value="ECO:0007669"/>
    <property type="project" value="UniProtKB-UniPathway"/>
</dbReference>
<dbReference type="CDD" id="cd06971">
    <property type="entry name" value="PgpA"/>
    <property type="match status" value="1"/>
</dbReference>